<gene>
    <name evidence="2" type="ORF">D8M03_16195</name>
</gene>
<feature type="domain" description="Glucose/Sorbosone dehydrogenase" evidence="1">
    <location>
        <begin position="38"/>
        <end position="330"/>
    </location>
</feature>
<dbReference type="Gene3D" id="2.120.10.30">
    <property type="entry name" value="TolB, C-terminal domain"/>
    <property type="match status" value="1"/>
</dbReference>
<dbReference type="InterPro" id="IPR011042">
    <property type="entry name" value="6-blade_b-propeller_TolB-like"/>
</dbReference>
<dbReference type="SUPFAM" id="SSF50952">
    <property type="entry name" value="Soluble quinoprotein glucose dehydrogenase"/>
    <property type="match status" value="1"/>
</dbReference>
<proteinExistence type="predicted"/>
<evidence type="ECO:0000313" key="2">
    <source>
        <dbReference type="EMBL" id="RKQ13389.1"/>
    </source>
</evidence>
<accession>A0A494YTD7</accession>
<dbReference type="PANTHER" id="PTHR19328">
    <property type="entry name" value="HEDGEHOG-INTERACTING PROTEIN"/>
    <property type="match status" value="1"/>
</dbReference>
<dbReference type="InterPro" id="IPR012938">
    <property type="entry name" value="Glc/Sorbosone_DH"/>
</dbReference>
<protein>
    <submittedName>
        <fullName evidence="2">Sorbosone dehydrogenase family protein</fullName>
    </submittedName>
</protein>
<dbReference type="AlphaFoldDB" id="A0A494YTD7"/>
<dbReference type="InterPro" id="IPR011041">
    <property type="entry name" value="Quinoprot_gluc/sorb_DH_b-prop"/>
</dbReference>
<dbReference type="Proteomes" id="UP000272238">
    <property type="component" value="Unassembled WGS sequence"/>
</dbReference>
<comment type="caution">
    <text evidence="2">The sequence shown here is derived from an EMBL/GenBank/DDBJ whole genome shotgun (WGS) entry which is preliminary data.</text>
</comment>
<organism evidence="2 3">
    <name type="scientific">Ureibacillus endophyticus</name>
    <dbReference type="NCBI Taxonomy" id="1978490"/>
    <lineage>
        <taxon>Bacteria</taxon>
        <taxon>Bacillati</taxon>
        <taxon>Bacillota</taxon>
        <taxon>Bacilli</taxon>
        <taxon>Bacillales</taxon>
        <taxon>Caryophanaceae</taxon>
        <taxon>Ureibacillus</taxon>
    </lineage>
</organism>
<sequence length="349" mass="39038">MLLIVLIFILIACNHKQTEVVQVSRISENQIEVIAENLEIPWSIQKSGSTYYLSERVGSIVKVEGDMQERQRVELKKDLSTAAEAGLLGFVLDPDFQQTNRAYTYYTYEDNSGQFNRIVTLKLENNVWMEDQLLLDKIPSGRFHHGGRLAIGPDGKLYATAGDALQSSLAQDLNSLGGKILRMNLDGTIPNDNPFSNSYIYSYGHRNPQGLTWLDDGTLYASEHGNNANDEINKIEAGKNYGWPIIEGNETREGMVTPIFTSGSNTTWAPSGMDQNNGKLYVAALRGAGVYEFNLDNKEVKQVISGLGRIRDVFIDGNDLYFISNNRDGRGNPQEKDDKLYRISISDIH</sequence>
<name>A0A494YTD7_9BACL</name>
<dbReference type="EMBL" id="RBZN01000065">
    <property type="protein sequence ID" value="RKQ13389.1"/>
    <property type="molecule type" value="Genomic_DNA"/>
</dbReference>
<dbReference type="Pfam" id="PF07995">
    <property type="entry name" value="GSDH"/>
    <property type="match status" value="1"/>
</dbReference>
<reference evidence="2 3" key="1">
    <citation type="journal article" date="2016" name="Antonie Van Leeuwenhoek">
        <title>Lysinibacillus endophyticus sp. nov., an indole-3-acetic acid producing endophytic bacterium isolated from corn root (Zea mays cv. Xinken-5).</title>
        <authorList>
            <person name="Yu J."/>
            <person name="Guan X."/>
            <person name="Liu C."/>
            <person name="Xiang W."/>
            <person name="Yu Z."/>
            <person name="Liu X."/>
            <person name="Wang G."/>
        </authorList>
    </citation>
    <scope>NUCLEOTIDE SEQUENCE [LARGE SCALE GENOMIC DNA]</scope>
    <source>
        <strain evidence="2 3">DSM 100506</strain>
    </source>
</reference>
<keyword evidence="3" id="KW-1185">Reference proteome</keyword>
<evidence type="ECO:0000313" key="3">
    <source>
        <dbReference type="Proteomes" id="UP000272238"/>
    </source>
</evidence>
<dbReference type="PANTHER" id="PTHR19328:SF13">
    <property type="entry name" value="HIPL1 PROTEIN"/>
    <property type="match status" value="1"/>
</dbReference>
<dbReference type="OrthoDB" id="9770043at2"/>
<evidence type="ECO:0000259" key="1">
    <source>
        <dbReference type="Pfam" id="PF07995"/>
    </source>
</evidence>